<protein>
    <recommendedName>
        <fullName evidence="3">Phosphodiesterase</fullName>
    </recommendedName>
</protein>
<evidence type="ECO:0000313" key="2">
    <source>
        <dbReference type="Proteomes" id="UP001147830"/>
    </source>
</evidence>
<sequence length="212" mass="24311">MQIISHRGYWLDATEKNTVAAFHRSFSMGYGTETDIRDCAGKLMISHDMPNGTELTFDELLEIYLRYEQRPCLALNVKADGLQTAVAESLQQHGIENYFMFDMSLPDTLGYLRNGLTTFLRASEYETPGVLLEQAQGVWLDGFQRLNIDAGQLQQWLSAGKKVCIVSPELHRRDVNDEWSELRNLPGELLESDHLILCTDIPEQAERYFRFD</sequence>
<evidence type="ECO:0008006" key="3">
    <source>
        <dbReference type="Google" id="ProtNLM"/>
    </source>
</evidence>
<organism evidence="1 2">
    <name type="scientific">Thalassolituus pacificus</name>
    <dbReference type="NCBI Taxonomy" id="2975440"/>
    <lineage>
        <taxon>Bacteria</taxon>
        <taxon>Pseudomonadati</taxon>
        <taxon>Pseudomonadota</taxon>
        <taxon>Gammaproteobacteria</taxon>
        <taxon>Oceanospirillales</taxon>
        <taxon>Oceanospirillaceae</taxon>
        <taxon>Thalassolituus</taxon>
    </lineage>
</organism>
<dbReference type="GO" id="GO:0008081">
    <property type="term" value="F:phosphoric diester hydrolase activity"/>
    <property type="evidence" value="ECO:0007669"/>
    <property type="project" value="InterPro"/>
</dbReference>
<dbReference type="Proteomes" id="UP001147830">
    <property type="component" value="Unassembled WGS sequence"/>
</dbReference>
<proteinExistence type="predicted"/>
<dbReference type="Gene3D" id="3.20.20.190">
    <property type="entry name" value="Phosphatidylinositol (PI) phosphodiesterase"/>
    <property type="match status" value="1"/>
</dbReference>
<keyword evidence="2" id="KW-1185">Reference proteome</keyword>
<reference evidence="1" key="2">
    <citation type="submission" date="2022-08" db="EMBL/GenBank/DDBJ databases">
        <authorList>
            <person name="Dong C."/>
        </authorList>
    </citation>
    <scope>NUCLEOTIDE SEQUENCE</scope>
    <source>
        <strain evidence="1">59MF3M-4</strain>
    </source>
</reference>
<gene>
    <name evidence="1" type="ORF">NYR02_09550</name>
</gene>
<dbReference type="SUPFAM" id="SSF51695">
    <property type="entry name" value="PLC-like phosphodiesterases"/>
    <property type="match status" value="1"/>
</dbReference>
<dbReference type="EMBL" id="JAOANI010000015">
    <property type="protein sequence ID" value="MCT7359265.1"/>
    <property type="molecule type" value="Genomic_DNA"/>
</dbReference>
<reference evidence="1" key="1">
    <citation type="journal article" date="2022" name="Front. Microbiol.">
        <title>Genome-based taxonomic rearrangement of Oceanobacter-related bacteria including the description of Thalassolituus hydrocarbonoclasticus sp. nov. and Thalassolituus pacificus sp. nov. and emended description of the genus Thalassolituus.</title>
        <authorList>
            <person name="Dong C."/>
            <person name="Wei L."/>
            <person name="Wang J."/>
            <person name="Lai Q."/>
            <person name="Huang Z."/>
            <person name="Shao Z."/>
        </authorList>
    </citation>
    <scope>NUCLEOTIDE SEQUENCE</scope>
    <source>
        <strain evidence="1">59MF3M-4</strain>
    </source>
</reference>
<accession>A0A9X2WFA8</accession>
<dbReference type="InterPro" id="IPR017946">
    <property type="entry name" value="PLC-like_Pdiesterase_TIM-brl"/>
</dbReference>
<name>A0A9X2WFA8_9GAMM</name>
<dbReference type="AlphaFoldDB" id="A0A9X2WFA8"/>
<dbReference type="GO" id="GO:0006629">
    <property type="term" value="P:lipid metabolic process"/>
    <property type="evidence" value="ECO:0007669"/>
    <property type="project" value="InterPro"/>
</dbReference>
<dbReference type="RefSeq" id="WP_260976135.1">
    <property type="nucleotide sequence ID" value="NZ_JAOANI010000015.1"/>
</dbReference>
<comment type="caution">
    <text evidence="1">The sequence shown here is derived from an EMBL/GenBank/DDBJ whole genome shotgun (WGS) entry which is preliminary data.</text>
</comment>
<evidence type="ECO:0000313" key="1">
    <source>
        <dbReference type="EMBL" id="MCT7359265.1"/>
    </source>
</evidence>